<name>A0A1V4HDV7_9BACL</name>
<gene>
    <name evidence="1" type="ORF">BC351_34270</name>
</gene>
<reference evidence="2" key="1">
    <citation type="submission" date="2016-07" db="EMBL/GenBank/DDBJ databases">
        <authorList>
            <person name="Florea S."/>
            <person name="Webb J.S."/>
            <person name="Jaromczyk J."/>
            <person name="Schardl C.L."/>
        </authorList>
    </citation>
    <scope>NUCLEOTIDE SEQUENCE [LARGE SCALE GENOMIC DNA]</scope>
    <source>
        <strain evidence="2">CY1</strain>
    </source>
</reference>
<dbReference type="EMBL" id="MBTG01000029">
    <property type="protein sequence ID" value="OPH51882.1"/>
    <property type="molecule type" value="Genomic_DNA"/>
</dbReference>
<dbReference type="InterPro" id="IPR008929">
    <property type="entry name" value="Chondroitin_lyas"/>
</dbReference>
<evidence type="ECO:0000313" key="1">
    <source>
        <dbReference type="EMBL" id="OPH51882.1"/>
    </source>
</evidence>
<dbReference type="Gene3D" id="1.50.10.100">
    <property type="entry name" value="Chondroitin AC/alginate lyase"/>
    <property type="match status" value="1"/>
</dbReference>
<protein>
    <submittedName>
        <fullName evidence="1">Uncharacterized protein</fullName>
    </submittedName>
</protein>
<organism evidence="1 2">
    <name type="scientific">Paenibacillus ferrarius</name>
    <dbReference type="NCBI Taxonomy" id="1469647"/>
    <lineage>
        <taxon>Bacteria</taxon>
        <taxon>Bacillati</taxon>
        <taxon>Bacillota</taxon>
        <taxon>Bacilli</taxon>
        <taxon>Bacillales</taxon>
        <taxon>Paenibacillaceae</taxon>
        <taxon>Paenibacillus</taxon>
    </lineage>
</organism>
<keyword evidence="2" id="KW-1185">Reference proteome</keyword>
<comment type="caution">
    <text evidence="1">The sequence shown here is derived from an EMBL/GenBank/DDBJ whole genome shotgun (WGS) entry which is preliminary data.</text>
</comment>
<accession>A0A1V4HDV7</accession>
<dbReference type="Proteomes" id="UP000190626">
    <property type="component" value="Unassembled WGS sequence"/>
</dbReference>
<dbReference type="STRING" id="1469647.BC351_34270"/>
<proteinExistence type="predicted"/>
<dbReference type="AlphaFoldDB" id="A0A1V4HDV7"/>
<evidence type="ECO:0000313" key="2">
    <source>
        <dbReference type="Proteomes" id="UP000190626"/>
    </source>
</evidence>
<sequence length="94" mass="10508">MAQIASPTDAQRMKVIVKYWIQQDPTASIFKETTLSILQLAKAVINDTNIIPRGSNRIANGNILAYAPQANDITLYNYTIQQEFTLPRGSYTCT</sequence>